<dbReference type="OrthoDB" id="2536866at2759"/>
<proteinExistence type="predicted"/>
<evidence type="ECO:0000313" key="2">
    <source>
        <dbReference type="Proteomes" id="UP000011976"/>
    </source>
</evidence>
<dbReference type="STRING" id="1151754.M9LUV6"/>
<reference evidence="2" key="1">
    <citation type="journal article" date="2013" name="Genome Announc.">
        <title>Genome sequence of the basidiomycetous yeast Pseudozyma antarctica T-34, a producer of the glycolipid biosurfactants mannosylerythritol lipids.</title>
        <authorList>
            <person name="Morita T."/>
            <person name="Koike H."/>
            <person name="Koyama Y."/>
            <person name="Hagiwara H."/>
            <person name="Ito E."/>
            <person name="Fukuoka T."/>
            <person name="Imura T."/>
            <person name="Machida M."/>
            <person name="Kitamoto D."/>
        </authorList>
    </citation>
    <scope>NUCLEOTIDE SEQUENCE [LARGE SCALE GENOMIC DNA]</scope>
    <source>
        <strain evidence="2">T-34</strain>
    </source>
</reference>
<protein>
    <submittedName>
        <fullName evidence="1">Uncharacterized protein</fullName>
    </submittedName>
</protein>
<gene>
    <name evidence="1" type="ORF">PANT_9c00007</name>
</gene>
<sequence length="290" mass="32818">MTLKANFEEIPTLLAPPSYLDSTATDDQVSEKDLLHPRTNIAPRYTAWKLVLDAFIGTAYRAAPGDLDEEERRATALREVLCHVRLVSRLLYSVSMTLLRTRFFPEYLDAIRATVYSTNLSRHSLDHPCREPCRETRVLDHYISYRINRRFLASQSSLLLNDDDAESDQRQVSQDLFKWLQPQTYIEDEIGKALEAGATPCNGVQFGDLLVRFQFTRASITLPFSVDAGSSRSAASAPTIVRKECVAVDRASNEPVFVTAHRLLDQLQSLVFVRKTQSGKAWYELVGRST</sequence>
<organism evidence="1 2">
    <name type="scientific">Pseudozyma antarctica (strain T-34)</name>
    <name type="common">Yeast</name>
    <name type="synonym">Candida antarctica</name>
    <dbReference type="NCBI Taxonomy" id="1151754"/>
    <lineage>
        <taxon>Eukaryota</taxon>
        <taxon>Fungi</taxon>
        <taxon>Dikarya</taxon>
        <taxon>Basidiomycota</taxon>
        <taxon>Ustilaginomycotina</taxon>
        <taxon>Ustilaginomycetes</taxon>
        <taxon>Ustilaginales</taxon>
        <taxon>Ustilaginaceae</taxon>
        <taxon>Moesziomyces</taxon>
    </lineage>
</organism>
<dbReference type="Proteomes" id="UP000011976">
    <property type="component" value="Unassembled WGS sequence"/>
</dbReference>
<evidence type="ECO:0000313" key="1">
    <source>
        <dbReference type="EMBL" id="GAC73224.1"/>
    </source>
</evidence>
<dbReference type="AlphaFoldDB" id="M9LUV6"/>
<accession>M9LUV6</accession>
<name>M9LUV6_PSEA3</name>
<dbReference type="EMBL" id="DF196775">
    <property type="protein sequence ID" value="GAC73224.1"/>
    <property type="molecule type" value="Genomic_DNA"/>
</dbReference>